<evidence type="ECO:0000313" key="3">
    <source>
        <dbReference type="Proteomes" id="UP001341840"/>
    </source>
</evidence>
<proteinExistence type="predicted"/>
<evidence type="ECO:0000313" key="2">
    <source>
        <dbReference type="EMBL" id="MED6146281.1"/>
    </source>
</evidence>
<comment type="caution">
    <text evidence="2">The sequence shown here is derived from an EMBL/GenBank/DDBJ whole genome shotgun (WGS) entry which is preliminary data.</text>
</comment>
<dbReference type="EMBL" id="JASCZI010090768">
    <property type="protein sequence ID" value="MED6146281.1"/>
    <property type="molecule type" value="Genomic_DNA"/>
</dbReference>
<keyword evidence="3" id="KW-1185">Reference proteome</keyword>
<organism evidence="2 3">
    <name type="scientific">Stylosanthes scabra</name>
    <dbReference type="NCBI Taxonomy" id="79078"/>
    <lineage>
        <taxon>Eukaryota</taxon>
        <taxon>Viridiplantae</taxon>
        <taxon>Streptophyta</taxon>
        <taxon>Embryophyta</taxon>
        <taxon>Tracheophyta</taxon>
        <taxon>Spermatophyta</taxon>
        <taxon>Magnoliopsida</taxon>
        <taxon>eudicotyledons</taxon>
        <taxon>Gunneridae</taxon>
        <taxon>Pentapetalae</taxon>
        <taxon>rosids</taxon>
        <taxon>fabids</taxon>
        <taxon>Fabales</taxon>
        <taxon>Fabaceae</taxon>
        <taxon>Papilionoideae</taxon>
        <taxon>50 kb inversion clade</taxon>
        <taxon>dalbergioids sensu lato</taxon>
        <taxon>Dalbergieae</taxon>
        <taxon>Pterocarpus clade</taxon>
        <taxon>Stylosanthes</taxon>
    </lineage>
</organism>
<feature type="compositionally biased region" description="Basic and acidic residues" evidence="1">
    <location>
        <begin position="51"/>
        <end position="63"/>
    </location>
</feature>
<dbReference type="Proteomes" id="UP001341840">
    <property type="component" value="Unassembled WGS sequence"/>
</dbReference>
<accession>A0ABU6TC34</accession>
<gene>
    <name evidence="2" type="ORF">PIB30_032998</name>
</gene>
<evidence type="ECO:0000256" key="1">
    <source>
        <dbReference type="SAM" id="MobiDB-lite"/>
    </source>
</evidence>
<feature type="region of interest" description="Disordered" evidence="1">
    <location>
        <begin position="30"/>
        <end position="63"/>
    </location>
</feature>
<reference evidence="2 3" key="1">
    <citation type="journal article" date="2023" name="Plants (Basel)">
        <title>Bridging the Gap: Combining Genomics and Transcriptomics Approaches to Understand Stylosanthes scabra, an Orphan Legume from the Brazilian Caatinga.</title>
        <authorList>
            <person name="Ferreira-Neto J.R.C."/>
            <person name="da Silva M.D."/>
            <person name="Binneck E."/>
            <person name="de Melo N.F."/>
            <person name="da Silva R.H."/>
            <person name="de Melo A.L.T.M."/>
            <person name="Pandolfi V."/>
            <person name="Bustamante F.O."/>
            <person name="Brasileiro-Vidal A.C."/>
            <person name="Benko-Iseppon A.M."/>
        </authorList>
    </citation>
    <scope>NUCLEOTIDE SEQUENCE [LARGE SCALE GENOMIC DNA]</scope>
    <source>
        <tissue evidence="2">Leaves</tissue>
    </source>
</reference>
<name>A0ABU6TC34_9FABA</name>
<sequence>MAFWLLASLHGRQATKGNHYRSMPIDAKRHPSVYANNNPQDITGGVRSGSGRREPKERKDRNKTLKAINGPDVYTSVEPCVRILYMGGTPKRLFRHRCVPIQSLYAYASVVLSIYK</sequence>
<protein>
    <submittedName>
        <fullName evidence="2">Uncharacterized protein</fullName>
    </submittedName>
</protein>